<protein>
    <submittedName>
        <fullName evidence="1">Uncharacterized protein</fullName>
    </submittedName>
</protein>
<reference evidence="1 2" key="1">
    <citation type="journal article" date="2022" name="Plant J.">
        <title>Chromosome-level genome of Camellia lanceoleosa provides a valuable resource for understanding genome evolution and self-incompatibility.</title>
        <authorList>
            <person name="Gong W."/>
            <person name="Xiao S."/>
            <person name="Wang L."/>
            <person name="Liao Z."/>
            <person name="Chang Y."/>
            <person name="Mo W."/>
            <person name="Hu G."/>
            <person name="Li W."/>
            <person name="Zhao G."/>
            <person name="Zhu H."/>
            <person name="Hu X."/>
            <person name="Ji K."/>
            <person name="Xiang X."/>
            <person name="Song Q."/>
            <person name="Yuan D."/>
            <person name="Jin S."/>
            <person name="Zhang L."/>
        </authorList>
    </citation>
    <scope>NUCLEOTIDE SEQUENCE [LARGE SCALE GENOMIC DNA]</scope>
    <source>
        <strain evidence="1">SQ_2022a</strain>
    </source>
</reference>
<name>A0ACC0HPJ5_9ERIC</name>
<dbReference type="EMBL" id="CM045761">
    <property type="protein sequence ID" value="KAI8015404.1"/>
    <property type="molecule type" value="Genomic_DNA"/>
</dbReference>
<evidence type="ECO:0000313" key="2">
    <source>
        <dbReference type="Proteomes" id="UP001060215"/>
    </source>
</evidence>
<sequence>MGSSIICRLNQIPKSIPRWFAKKKTKRTSIESIAVQEPEIIDVSELMRDLTDDEVDLENDIDNKENIRPKTESENPVAPIEISLA</sequence>
<organism evidence="1 2">
    <name type="scientific">Camellia lanceoleosa</name>
    <dbReference type="NCBI Taxonomy" id="1840588"/>
    <lineage>
        <taxon>Eukaryota</taxon>
        <taxon>Viridiplantae</taxon>
        <taxon>Streptophyta</taxon>
        <taxon>Embryophyta</taxon>
        <taxon>Tracheophyta</taxon>
        <taxon>Spermatophyta</taxon>
        <taxon>Magnoliopsida</taxon>
        <taxon>eudicotyledons</taxon>
        <taxon>Gunneridae</taxon>
        <taxon>Pentapetalae</taxon>
        <taxon>asterids</taxon>
        <taxon>Ericales</taxon>
        <taxon>Theaceae</taxon>
        <taxon>Camellia</taxon>
    </lineage>
</organism>
<evidence type="ECO:0000313" key="1">
    <source>
        <dbReference type="EMBL" id="KAI8015404.1"/>
    </source>
</evidence>
<gene>
    <name evidence="1" type="ORF">LOK49_LG05G01633</name>
</gene>
<accession>A0ACC0HPJ5</accession>
<dbReference type="Proteomes" id="UP001060215">
    <property type="component" value="Chromosome 4"/>
</dbReference>
<comment type="caution">
    <text evidence="1">The sequence shown here is derived from an EMBL/GenBank/DDBJ whole genome shotgun (WGS) entry which is preliminary data.</text>
</comment>
<keyword evidence="2" id="KW-1185">Reference proteome</keyword>
<proteinExistence type="predicted"/>